<dbReference type="AlphaFoldDB" id="A0A926JPZ2"/>
<proteinExistence type="predicted"/>
<dbReference type="Proteomes" id="UP000653730">
    <property type="component" value="Unassembled WGS sequence"/>
</dbReference>
<comment type="caution">
    <text evidence="1">The sequence shown here is derived from an EMBL/GenBank/DDBJ whole genome shotgun (WGS) entry which is preliminary data.</text>
</comment>
<evidence type="ECO:0000313" key="1">
    <source>
        <dbReference type="EMBL" id="MBC9795244.1"/>
    </source>
</evidence>
<evidence type="ECO:0000313" key="2">
    <source>
        <dbReference type="Proteomes" id="UP000653730"/>
    </source>
</evidence>
<dbReference type="RefSeq" id="WP_187964395.1">
    <property type="nucleotide sequence ID" value="NZ_JACVDC010000007.1"/>
</dbReference>
<reference evidence="1 2" key="1">
    <citation type="submission" date="2020-09" db="EMBL/GenBank/DDBJ databases">
        <title>Sinomicrobium weinanense sp. nov., a halophilic bacteria isolated from saline-alkali soil.</title>
        <authorList>
            <person name="Wu P."/>
            <person name="Ren H."/>
            <person name="Mei Y."/>
            <person name="Liang Y."/>
            <person name="Chen Z."/>
        </authorList>
    </citation>
    <scope>NUCLEOTIDE SEQUENCE [LARGE SCALE GENOMIC DNA]</scope>
    <source>
        <strain evidence="1 2">FJxs</strain>
    </source>
</reference>
<dbReference type="EMBL" id="JACVDC010000007">
    <property type="protein sequence ID" value="MBC9795244.1"/>
    <property type="molecule type" value="Genomic_DNA"/>
</dbReference>
<keyword evidence="2" id="KW-1185">Reference proteome</keyword>
<sequence length="262" mass="30464">MVLENIKKAYGVRQKIQRDKQKETTLQFEMEISYTKLDVGWQFVLHRKNMFVNSGGIQTTMERMAYDLGQVIYPLIIEKTGSKNIIKSRERSLKQYDEVKQRVMESYSGDVVEKYLQYMEKTLNDPALFARSVQKKLFVSLFMESCAINRTLGEVVQRKIYLPVKKDKALATFNVSQVAEKDHTPYGTLRVTQKGEMVAGEEQQDDLLQINEGRSTGNIEIQYQWYKDTGILHSVVGRGELYSERRGKRSFSMEAYHLAERD</sequence>
<organism evidence="1 2">
    <name type="scientific">Sinomicrobium weinanense</name>
    <dbReference type="NCBI Taxonomy" id="2842200"/>
    <lineage>
        <taxon>Bacteria</taxon>
        <taxon>Pseudomonadati</taxon>
        <taxon>Bacteroidota</taxon>
        <taxon>Flavobacteriia</taxon>
        <taxon>Flavobacteriales</taxon>
        <taxon>Flavobacteriaceae</taxon>
        <taxon>Sinomicrobium</taxon>
    </lineage>
</organism>
<gene>
    <name evidence="1" type="ORF">IBL28_04645</name>
</gene>
<name>A0A926JPZ2_9FLAO</name>
<accession>A0A926JPZ2</accession>
<protein>
    <submittedName>
        <fullName evidence="1">Uncharacterized protein</fullName>
    </submittedName>
</protein>